<dbReference type="Proteomes" id="UP001500280">
    <property type="component" value="Unassembled WGS sequence"/>
</dbReference>
<keyword evidence="2" id="KW-0732">Signal</keyword>
<dbReference type="InterPro" id="IPR028081">
    <property type="entry name" value="Leu-bd"/>
</dbReference>
<evidence type="ECO:0000259" key="3">
    <source>
        <dbReference type="Pfam" id="PF13458"/>
    </source>
</evidence>
<evidence type="ECO:0000256" key="2">
    <source>
        <dbReference type="ARBA" id="ARBA00022729"/>
    </source>
</evidence>
<feature type="domain" description="Leucine-binding protein" evidence="3">
    <location>
        <begin position="5"/>
        <end position="269"/>
    </location>
</feature>
<dbReference type="Gene3D" id="3.40.50.2300">
    <property type="match status" value="2"/>
</dbReference>
<dbReference type="SUPFAM" id="SSF53822">
    <property type="entry name" value="Periplasmic binding protein-like I"/>
    <property type="match status" value="1"/>
</dbReference>
<sequence length="314" mass="33270">MDSDVRVGVLAPLSLPGWAAAGRQLVAGAEVAAREVGIELVVRDTRADPVAAVAAVDELVGLGVAALAGEYHSVVARAVAGRAAEVGVPYLCSSAVIDELVAEATDWVARIAPVQSRGWRVFAEYLVSIGHERVAVVAQASVYWAAGVRILREHLREVVEVSVDSVCDELAESGATALLLLVGTPEPAVPIVEAVRADGRLADVLIGAPAGQPEWAGLTGIPFLRYLPEELSPLGARVRAELGEDASFVAFEGYDAITVLAELFRTNGSWSTVAVEGSRGPITFERDQGIWQWRWPAIQVVELEAGQFRILHTG</sequence>
<dbReference type="PANTHER" id="PTHR30483">
    <property type="entry name" value="LEUCINE-SPECIFIC-BINDING PROTEIN"/>
    <property type="match status" value="1"/>
</dbReference>
<name>A0ABN2HKB7_9ACTN</name>
<accession>A0ABN2HKB7</accession>
<dbReference type="EMBL" id="BAAANF010000013">
    <property type="protein sequence ID" value="GAA1688478.1"/>
    <property type="molecule type" value="Genomic_DNA"/>
</dbReference>
<evidence type="ECO:0000256" key="1">
    <source>
        <dbReference type="ARBA" id="ARBA00010062"/>
    </source>
</evidence>
<comment type="caution">
    <text evidence="4">The sequence shown here is derived from an EMBL/GenBank/DDBJ whole genome shotgun (WGS) entry which is preliminary data.</text>
</comment>
<evidence type="ECO:0000313" key="5">
    <source>
        <dbReference type="Proteomes" id="UP001500280"/>
    </source>
</evidence>
<evidence type="ECO:0000313" key="4">
    <source>
        <dbReference type="EMBL" id="GAA1688478.1"/>
    </source>
</evidence>
<dbReference type="Pfam" id="PF13458">
    <property type="entry name" value="Peripla_BP_6"/>
    <property type="match status" value="1"/>
</dbReference>
<dbReference type="InterPro" id="IPR028082">
    <property type="entry name" value="Peripla_BP_I"/>
</dbReference>
<dbReference type="RefSeq" id="WP_344152925.1">
    <property type="nucleotide sequence ID" value="NZ_BAAANF010000013.1"/>
</dbReference>
<reference evidence="4 5" key="1">
    <citation type="journal article" date="2019" name="Int. J. Syst. Evol. Microbiol.">
        <title>The Global Catalogue of Microorganisms (GCM) 10K type strain sequencing project: providing services to taxonomists for standard genome sequencing and annotation.</title>
        <authorList>
            <consortium name="The Broad Institute Genomics Platform"/>
            <consortium name="The Broad Institute Genome Sequencing Center for Infectious Disease"/>
            <person name="Wu L."/>
            <person name="Ma J."/>
        </authorList>
    </citation>
    <scope>NUCLEOTIDE SEQUENCE [LARGE SCALE GENOMIC DNA]</scope>
    <source>
        <strain evidence="4 5">JCM 14307</strain>
    </source>
</reference>
<dbReference type="PANTHER" id="PTHR30483:SF6">
    <property type="entry name" value="PERIPLASMIC BINDING PROTEIN OF ABC TRANSPORTER FOR NATURAL AMINO ACIDS"/>
    <property type="match status" value="1"/>
</dbReference>
<dbReference type="CDD" id="cd06268">
    <property type="entry name" value="PBP1_ABC_transporter_LIVBP-like"/>
    <property type="match status" value="1"/>
</dbReference>
<gene>
    <name evidence="4" type="ORF">GCM10009745_36750</name>
</gene>
<organism evidence="4 5">
    <name type="scientific">Kribbella yunnanensis</name>
    <dbReference type="NCBI Taxonomy" id="190194"/>
    <lineage>
        <taxon>Bacteria</taxon>
        <taxon>Bacillati</taxon>
        <taxon>Actinomycetota</taxon>
        <taxon>Actinomycetes</taxon>
        <taxon>Propionibacteriales</taxon>
        <taxon>Kribbellaceae</taxon>
        <taxon>Kribbella</taxon>
    </lineage>
</organism>
<dbReference type="InterPro" id="IPR051010">
    <property type="entry name" value="BCAA_transport"/>
</dbReference>
<comment type="similarity">
    <text evidence="1">Belongs to the leucine-binding protein family.</text>
</comment>
<protein>
    <submittedName>
        <fullName evidence="4">ABC transporter substrate-binding protein</fullName>
    </submittedName>
</protein>
<keyword evidence="5" id="KW-1185">Reference proteome</keyword>
<proteinExistence type="inferred from homology"/>